<proteinExistence type="predicted"/>
<dbReference type="RefSeq" id="WP_145813675.1">
    <property type="nucleotide sequence ID" value="NZ_VIVK01000002.1"/>
</dbReference>
<dbReference type="EMBL" id="VIVK01000002">
    <property type="protein sequence ID" value="TWD74905.1"/>
    <property type="molecule type" value="Genomic_DNA"/>
</dbReference>
<reference evidence="1 2" key="1">
    <citation type="submission" date="2019-06" db="EMBL/GenBank/DDBJ databases">
        <title>Sequencing the genomes of 1000 actinobacteria strains.</title>
        <authorList>
            <person name="Klenk H.-P."/>
        </authorList>
    </citation>
    <scope>NUCLEOTIDE SEQUENCE [LARGE SCALE GENOMIC DNA]</scope>
    <source>
        <strain evidence="1 2">DSM 24683</strain>
    </source>
</reference>
<accession>A0A561B7F8</accession>
<organism evidence="1 2">
    <name type="scientific">Kribbella amoyensis</name>
    <dbReference type="NCBI Taxonomy" id="996641"/>
    <lineage>
        <taxon>Bacteria</taxon>
        <taxon>Bacillati</taxon>
        <taxon>Actinomycetota</taxon>
        <taxon>Actinomycetes</taxon>
        <taxon>Propionibacteriales</taxon>
        <taxon>Kribbellaceae</taxon>
        <taxon>Kribbella</taxon>
    </lineage>
</organism>
<dbReference type="Proteomes" id="UP000318380">
    <property type="component" value="Unassembled WGS sequence"/>
</dbReference>
<dbReference type="OrthoDB" id="4750958at2"/>
<gene>
    <name evidence="1" type="ORF">FB561_6340</name>
</gene>
<evidence type="ECO:0000313" key="2">
    <source>
        <dbReference type="Proteomes" id="UP000318380"/>
    </source>
</evidence>
<comment type="caution">
    <text evidence="1">The sequence shown here is derived from an EMBL/GenBank/DDBJ whole genome shotgun (WGS) entry which is preliminary data.</text>
</comment>
<dbReference type="AlphaFoldDB" id="A0A561B7F8"/>
<evidence type="ECO:0000313" key="1">
    <source>
        <dbReference type="EMBL" id="TWD74905.1"/>
    </source>
</evidence>
<name>A0A561B7F8_9ACTN</name>
<protein>
    <submittedName>
        <fullName evidence="1">Uncharacterized protein</fullName>
    </submittedName>
</protein>
<keyword evidence="2" id="KW-1185">Reference proteome</keyword>
<sequence length="525" mass="57568">MSIPARHVLYPDGWSDHGLIAQTDWATGCIRWFERQEEILAIQQRASDPSTVSESDWELVEANVHEVTHVLQMASTGFAFTVSQNLFTVVESAVEQYGDLGSVFEHRDEFTPRMASGLTVLDRPGDRGLTPRAILESLAFIQQKLHAYRGLTLAELMSLVDDGAAEHSYRSAFDVAVEYLGDSAPRLFVQAANLALYTAEPETVFIPLLAEFAAKASRTSLQSNHRIGTDLLGRRYAGLVLGTAESLTMAGHRHPTLDHHVMTLSSHARRQVGAYAEVYSAPLSEELLGVIQPTMAFPPTETGQTPMISSPADQRIEQDGRSMSLFRYYLAVSVILQQNLPDLAFTEPVPTPEAQAVAARPIVEPRVSLLRLTGNDLRSETEVAAWCAVLERLSASPESARSNRGMVFVEFVDADLADAGVQACLRAFFARVPHLLYFLAQDDGYLGESLSYAWAAYAAEDQVRMPDGRIGVRLNERTVEVAVRVVRAAADFAEQLGEAGTTMLVHLEGLPVDGAAQIRRRVFGG</sequence>